<dbReference type="NCBIfam" id="NF006873">
    <property type="entry name" value="PRK09369.1"/>
    <property type="match status" value="1"/>
</dbReference>
<evidence type="ECO:0000256" key="7">
    <source>
        <dbReference type="ARBA" id="ARBA00022984"/>
    </source>
</evidence>
<dbReference type="Gene3D" id="3.65.10.10">
    <property type="entry name" value="Enolpyruvate transferase domain"/>
    <property type="match status" value="2"/>
</dbReference>
<reference evidence="15 16" key="1">
    <citation type="submission" date="2018-12" db="EMBL/GenBank/DDBJ databases">
        <authorList>
            <person name="Chong R.A."/>
        </authorList>
    </citation>
    <scope>NUCLEOTIDE SEQUENCE [LARGE SCALE GENOMIC DNA]</scope>
    <source>
        <strain evidence="15 16">Lps</strain>
    </source>
</reference>
<comment type="similarity">
    <text evidence="11 13">Belongs to the EPSP synthase family. MurA subfamily.</text>
</comment>
<evidence type="ECO:0000256" key="9">
    <source>
        <dbReference type="ARBA" id="ARBA00023316"/>
    </source>
</evidence>
<dbReference type="UniPathway" id="UPA00219"/>
<evidence type="ECO:0000256" key="6">
    <source>
        <dbReference type="ARBA" id="ARBA00022960"/>
    </source>
</evidence>
<dbReference type="GO" id="GO:0005737">
    <property type="term" value="C:cytoplasm"/>
    <property type="evidence" value="ECO:0007669"/>
    <property type="project" value="UniProtKB-SubCell"/>
</dbReference>
<dbReference type="GO" id="GO:0051301">
    <property type="term" value="P:cell division"/>
    <property type="evidence" value="ECO:0007669"/>
    <property type="project" value="UniProtKB-KW"/>
</dbReference>
<comment type="pathway">
    <text evidence="2 13">Cell wall biogenesis; peptidoglycan biosynthesis.</text>
</comment>
<protein>
    <recommendedName>
        <fullName evidence="13">UDP-N-acetylglucosamine 1-carboxyvinyltransferase</fullName>
        <ecNumber evidence="13">2.5.1.7</ecNumber>
    </recommendedName>
    <alternativeName>
        <fullName evidence="13">Enoylpyruvate transferase</fullName>
    </alternativeName>
    <alternativeName>
        <fullName evidence="13">UDP-N-acetylglucosamine enolpyruvyl transferase</fullName>
        <shortName evidence="13">EPT</shortName>
    </alternativeName>
</protein>
<evidence type="ECO:0000256" key="10">
    <source>
        <dbReference type="ARBA" id="ARBA00023317"/>
    </source>
</evidence>
<keyword evidence="9 13" id="KW-0961">Cell wall biogenesis/degradation</keyword>
<dbReference type="InterPro" id="IPR001986">
    <property type="entry name" value="Enolpyruvate_Tfrase_dom"/>
</dbReference>
<evidence type="ECO:0000256" key="12">
    <source>
        <dbReference type="ARBA" id="ARBA00047527"/>
    </source>
</evidence>
<dbReference type="InterPro" id="IPR005750">
    <property type="entry name" value="UDP_GlcNAc_COvinyl_MurA"/>
</dbReference>
<evidence type="ECO:0000259" key="14">
    <source>
        <dbReference type="Pfam" id="PF00275"/>
    </source>
</evidence>
<comment type="subcellular location">
    <subcellularLocation>
        <location evidence="1 13">Cytoplasm</location>
    </subcellularLocation>
</comment>
<keyword evidence="3 13" id="KW-0963">Cytoplasm</keyword>
<dbReference type="EC" id="2.5.1.7" evidence="13"/>
<evidence type="ECO:0000313" key="15">
    <source>
        <dbReference type="EMBL" id="QCI22241.1"/>
    </source>
</evidence>
<dbReference type="GO" id="GO:0008760">
    <property type="term" value="F:UDP-N-acetylglucosamine 1-carboxyvinyltransferase activity"/>
    <property type="evidence" value="ECO:0007669"/>
    <property type="project" value="UniProtKB-UniRule"/>
</dbReference>
<dbReference type="FunFam" id="3.65.10.10:FF:000001">
    <property type="entry name" value="UDP-N-acetylglucosamine 1-carboxyvinyltransferase"/>
    <property type="match status" value="1"/>
</dbReference>
<dbReference type="CDD" id="cd01555">
    <property type="entry name" value="UdpNAET"/>
    <property type="match status" value="1"/>
</dbReference>
<comment type="caution">
    <text evidence="13">Lacks conserved residue(s) required for the propagation of feature annotation.</text>
</comment>
<proteinExistence type="inferred from homology"/>
<dbReference type="NCBIfam" id="TIGR01072">
    <property type="entry name" value="murA"/>
    <property type="match status" value="1"/>
</dbReference>
<keyword evidence="4 13" id="KW-0132">Cell division</keyword>
<dbReference type="PANTHER" id="PTHR43783:SF1">
    <property type="entry name" value="UDP-N-ACETYLGLUCOSAMINE 1-CARBOXYVINYLTRANSFERASE"/>
    <property type="match status" value="1"/>
</dbReference>
<evidence type="ECO:0000256" key="8">
    <source>
        <dbReference type="ARBA" id="ARBA00023306"/>
    </source>
</evidence>
<feature type="binding site" evidence="13">
    <location>
        <position position="91"/>
    </location>
    <ligand>
        <name>UDP-N-acetyl-alpha-D-glucosamine</name>
        <dbReference type="ChEBI" id="CHEBI:57705"/>
    </ligand>
</feature>
<dbReference type="InterPro" id="IPR013792">
    <property type="entry name" value="RNA3'P_cycl/enolpyr_Trfase_a/b"/>
</dbReference>
<feature type="binding site" evidence="13">
    <location>
        <begin position="120"/>
        <end position="124"/>
    </location>
    <ligand>
        <name>UDP-N-acetyl-alpha-D-glucosamine</name>
        <dbReference type="ChEBI" id="CHEBI:57705"/>
    </ligand>
</feature>
<comment type="function">
    <text evidence="13">Cell wall formation. Adds enolpyruvyl to UDP-N-acetylglucosamine.</text>
</comment>
<dbReference type="PANTHER" id="PTHR43783">
    <property type="entry name" value="UDP-N-ACETYLGLUCOSAMINE 1-CARBOXYVINYLTRANSFERASE"/>
    <property type="match status" value="1"/>
</dbReference>
<dbReference type="OrthoDB" id="9803760at2"/>
<comment type="catalytic activity">
    <reaction evidence="12 13">
        <text>phosphoenolpyruvate + UDP-N-acetyl-alpha-D-glucosamine = UDP-N-acetyl-3-O-(1-carboxyvinyl)-alpha-D-glucosamine + phosphate</text>
        <dbReference type="Rhea" id="RHEA:18681"/>
        <dbReference type="ChEBI" id="CHEBI:43474"/>
        <dbReference type="ChEBI" id="CHEBI:57705"/>
        <dbReference type="ChEBI" id="CHEBI:58702"/>
        <dbReference type="ChEBI" id="CHEBI:68483"/>
        <dbReference type="EC" id="2.5.1.7"/>
    </reaction>
</comment>
<dbReference type="GO" id="GO:0071555">
    <property type="term" value="P:cell wall organization"/>
    <property type="evidence" value="ECO:0007669"/>
    <property type="project" value="UniProtKB-KW"/>
</dbReference>
<sequence length="415" mass="45448">MDKFFIIGNKNLNGKVFISGSKNAALPILFMSILTKETIKIKNVPNLTDINIALKLLKYLGATIKNEKILFINSDSINNFSPPLYLIKKIRASIWLLAPLLARFGKAKIFFPGGCKIGKRPIDLHINNLIKLGAKIHVKNNCINASIKGRFKGKYILMKKISVGATITIIAAATLAEGTTIIENAAKEPEIVDIANFLNKLGAKIIGAGSNKIFIKGVLKLRGGRHRIIPDRIETGTFLVAAAASKGNITCYNTEPKHLQSVLIKLIEAGAKIRTGKDWIQLDMKKRPNSVNLCTAPYPGFPTDMQAQFALLNTISKGIGSITDNIFENRFHYVSELINMGAKIKIQKNTIMCYGIPILSSANVVCMDLRASATLVLAGCISTGTTIVNNIQHLIRGYESFHIKLNRLGADIKII</sequence>
<dbReference type="Proteomes" id="UP000298564">
    <property type="component" value="Chromosome"/>
</dbReference>
<keyword evidence="10 13" id="KW-0670">Pyruvate</keyword>
<dbReference type="GO" id="GO:0019277">
    <property type="term" value="P:UDP-N-acetylgalactosamine biosynthetic process"/>
    <property type="evidence" value="ECO:0007669"/>
    <property type="project" value="InterPro"/>
</dbReference>
<keyword evidence="7 13" id="KW-0573">Peptidoglycan synthesis</keyword>
<keyword evidence="5 13" id="KW-0808">Transferase</keyword>
<dbReference type="Pfam" id="PF00275">
    <property type="entry name" value="EPSP_synthase"/>
    <property type="match status" value="1"/>
</dbReference>
<evidence type="ECO:0000256" key="2">
    <source>
        <dbReference type="ARBA" id="ARBA00004752"/>
    </source>
</evidence>
<dbReference type="RefSeq" id="WP_158356082.1">
    <property type="nucleotide sequence ID" value="NZ_CP034870.1"/>
</dbReference>
<dbReference type="SUPFAM" id="SSF55205">
    <property type="entry name" value="EPT/RTPC-like"/>
    <property type="match status" value="1"/>
</dbReference>
<name>A0A4D6Y7R7_9GAMM</name>
<dbReference type="GO" id="GO:0009252">
    <property type="term" value="P:peptidoglycan biosynthetic process"/>
    <property type="evidence" value="ECO:0007669"/>
    <property type="project" value="UniProtKB-UniRule"/>
</dbReference>
<dbReference type="EMBL" id="CP034870">
    <property type="protein sequence ID" value="QCI22241.1"/>
    <property type="molecule type" value="Genomic_DNA"/>
</dbReference>
<feature type="binding site" evidence="13">
    <location>
        <begin position="22"/>
        <end position="23"/>
    </location>
    <ligand>
        <name>phosphoenolpyruvate</name>
        <dbReference type="ChEBI" id="CHEBI:58702"/>
    </ligand>
</feature>
<organism evidence="15 16">
    <name type="scientific">Buchnera aphidicola</name>
    <name type="common">Lipaphis pseudobrassicae</name>
    <dbReference type="NCBI Taxonomy" id="1258543"/>
    <lineage>
        <taxon>Bacteria</taxon>
        <taxon>Pseudomonadati</taxon>
        <taxon>Pseudomonadota</taxon>
        <taxon>Gammaproteobacteria</taxon>
        <taxon>Enterobacterales</taxon>
        <taxon>Erwiniaceae</taxon>
        <taxon>Buchnera</taxon>
    </lineage>
</organism>
<accession>A0A4D6Y7R7</accession>
<keyword evidence="6 13" id="KW-0133">Cell shape</keyword>
<feature type="modified residue" description="2-(S-cysteinyl)pyruvic acid O-phosphothioketal" evidence="13">
    <location>
        <position position="115"/>
    </location>
</feature>
<dbReference type="HAMAP" id="MF_00111">
    <property type="entry name" value="MurA"/>
    <property type="match status" value="1"/>
</dbReference>
<dbReference type="AlphaFoldDB" id="A0A4D6Y7R7"/>
<evidence type="ECO:0000256" key="11">
    <source>
        <dbReference type="ARBA" id="ARBA00038367"/>
    </source>
</evidence>
<dbReference type="InterPro" id="IPR050068">
    <property type="entry name" value="MurA_subfamily"/>
</dbReference>
<feature type="binding site" evidence="13">
    <location>
        <position position="304"/>
    </location>
    <ligand>
        <name>UDP-N-acetyl-alpha-D-glucosamine</name>
        <dbReference type="ChEBI" id="CHEBI:57705"/>
    </ligand>
</feature>
<feature type="binding site" evidence="13">
    <location>
        <position position="326"/>
    </location>
    <ligand>
        <name>UDP-N-acetyl-alpha-D-glucosamine</name>
        <dbReference type="ChEBI" id="CHEBI:57705"/>
    </ligand>
</feature>
<feature type="domain" description="Enolpyruvate transferase" evidence="14">
    <location>
        <begin position="9"/>
        <end position="405"/>
    </location>
</feature>
<feature type="active site" description="Proton donor" evidence="13">
    <location>
        <position position="115"/>
    </location>
</feature>
<reference evidence="15 16" key="2">
    <citation type="submission" date="2019-05" db="EMBL/GenBank/DDBJ databases">
        <title>Genome evolution of the obligate endosymbiont Buchnera aphidicola.</title>
        <authorList>
            <person name="Moran N.A."/>
        </authorList>
    </citation>
    <scope>NUCLEOTIDE SEQUENCE [LARGE SCALE GENOMIC DNA]</scope>
    <source>
        <strain evidence="15 16">Lps</strain>
    </source>
</reference>
<evidence type="ECO:0000313" key="16">
    <source>
        <dbReference type="Proteomes" id="UP000298564"/>
    </source>
</evidence>
<evidence type="ECO:0000256" key="1">
    <source>
        <dbReference type="ARBA" id="ARBA00004496"/>
    </source>
</evidence>
<evidence type="ECO:0000256" key="4">
    <source>
        <dbReference type="ARBA" id="ARBA00022618"/>
    </source>
</evidence>
<evidence type="ECO:0000256" key="13">
    <source>
        <dbReference type="HAMAP-Rule" id="MF_00111"/>
    </source>
</evidence>
<dbReference type="GO" id="GO:0008360">
    <property type="term" value="P:regulation of cell shape"/>
    <property type="evidence" value="ECO:0007669"/>
    <property type="project" value="UniProtKB-KW"/>
</dbReference>
<gene>
    <name evidence="13 15" type="primary">murA</name>
    <name evidence="15" type="ORF">D9V70_01980</name>
</gene>
<keyword evidence="8 13" id="KW-0131">Cell cycle</keyword>
<dbReference type="InterPro" id="IPR036968">
    <property type="entry name" value="Enolpyruvate_Tfrase_sf"/>
</dbReference>
<evidence type="ECO:0000256" key="5">
    <source>
        <dbReference type="ARBA" id="ARBA00022679"/>
    </source>
</evidence>
<evidence type="ECO:0000256" key="3">
    <source>
        <dbReference type="ARBA" id="ARBA00022490"/>
    </source>
</evidence>